<gene>
    <name evidence="1" type="ORF">BJG266_LOCUS31678</name>
    <name evidence="2" type="ORF">QVE165_LOCUS48554</name>
</gene>
<dbReference type="AlphaFoldDB" id="A0A815YDA9"/>
<name>A0A815YDA9_9BILA</name>
<dbReference type="Proteomes" id="UP000663877">
    <property type="component" value="Unassembled WGS sequence"/>
</dbReference>
<organism evidence="2 3">
    <name type="scientific">Adineta steineri</name>
    <dbReference type="NCBI Taxonomy" id="433720"/>
    <lineage>
        <taxon>Eukaryota</taxon>
        <taxon>Metazoa</taxon>
        <taxon>Spiralia</taxon>
        <taxon>Gnathifera</taxon>
        <taxon>Rotifera</taxon>
        <taxon>Eurotatoria</taxon>
        <taxon>Bdelloidea</taxon>
        <taxon>Adinetida</taxon>
        <taxon>Adinetidae</taxon>
        <taxon>Adineta</taxon>
    </lineage>
</organism>
<evidence type="ECO:0000313" key="1">
    <source>
        <dbReference type="EMBL" id="CAF1289752.1"/>
    </source>
</evidence>
<sequence>MSNLKLPLGLGLGIPLLLLLGTLALCLCLRCCPLYFGKTPEQRFWNREEDSHQQYRSQYVRDSTQNSIEMSNIPMQDYRRQYIRDNSWSATRSFSREESFLYISRTPSEFGLSTTTLVSSLSNSVLPSVDVHIKMANAPRPSYLSSSGSILIRTYIDQENKKTYV</sequence>
<proteinExistence type="predicted"/>
<reference evidence="2" key="1">
    <citation type="submission" date="2021-02" db="EMBL/GenBank/DDBJ databases">
        <authorList>
            <person name="Nowell W R."/>
        </authorList>
    </citation>
    <scope>NUCLEOTIDE SEQUENCE</scope>
</reference>
<dbReference type="Proteomes" id="UP000663832">
    <property type="component" value="Unassembled WGS sequence"/>
</dbReference>
<evidence type="ECO:0000313" key="2">
    <source>
        <dbReference type="EMBL" id="CAF1568335.1"/>
    </source>
</evidence>
<dbReference type="OrthoDB" id="10348050at2759"/>
<keyword evidence="3" id="KW-1185">Reference proteome</keyword>
<dbReference type="EMBL" id="CAJNOI010000480">
    <property type="protein sequence ID" value="CAF1289752.1"/>
    <property type="molecule type" value="Genomic_DNA"/>
</dbReference>
<comment type="caution">
    <text evidence="2">The sequence shown here is derived from an EMBL/GenBank/DDBJ whole genome shotgun (WGS) entry which is preliminary data.</text>
</comment>
<protein>
    <submittedName>
        <fullName evidence="2">Uncharacterized protein</fullName>
    </submittedName>
</protein>
<accession>A0A815YDA9</accession>
<dbReference type="EMBL" id="CAJNOM010000824">
    <property type="protein sequence ID" value="CAF1568335.1"/>
    <property type="molecule type" value="Genomic_DNA"/>
</dbReference>
<evidence type="ECO:0000313" key="3">
    <source>
        <dbReference type="Proteomes" id="UP000663832"/>
    </source>
</evidence>